<evidence type="ECO:0000313" key="3">
    <source>
        <dbReference type="EMBL" id="AMO38911.1"/>
    </source>
</evidence>
<sequence length="186" mass="19843">MKTWIKSSIAAAIIATGALGTSAALAWGGQCDGGGARGGKTGWSKMAPEQMKAKMAERSELHMARLELALALSPEQKPAFEAFKADMKARGERMATAMAERRGTVQPKTALERMAAMEEMSKQRAVELADARESVGRFYATLSDAQKTVFDAEFQRMGPRGSKGERGMRDGMGDGPRHGGMGSGRG</sequence>
<keyword evidence="4" id="KW-1185">Reference proteome</keyword>
<feature type="signal peptide" evidence="2">
    <location>
        <begin position="1"/>
        <end position="26"/>
    </location>
</feature>
<gene>
    <name evidence="3" type="ORF">AC731_000030</name>
</gene>
<evidence type="ECO:0000256" key="1">
    <source>
        <dbReference type="SAM" id="MobiDB-lite"/>
    </source>
</evidence>
<dbReference type="STRING" id="1134435.AC731_000030"/>
<name>A0A127KAJ0_9RHOO</name>
<dbReference type="Pfam" id="PF07813">
    <property type="entry name" value="LTXXQ"/>
    <property type="match status" value="1"/>
</dbReference>
<evidence type="ECO:0000256" key="2">
    <source>
        <dbReference type="SAM" id="SignalP"/>
    </source>
</evidence>
<dbReference type="Proteomes" id="UP000036902">
    <property type="component" value="Chromosome"/>
</dbReference>
<dbReference type="EMBL" id="CP014646">
    <property type="protein sequence ID" value="AMO38911.1"/>
    <property type="molecule type" value="Genomic_DNA"/>
</dbReference>
<evidence type="ECO:0000313" key="4">
    <source>
        <dbReference type="Proteomes" id="UP000036902"/>
    </source>
</evidence>
<feature type="chain" id="PRO_5007798114" description="Zinc resistance-associated protein" evidence="2">
    <location>
        <begin position="27"/>
        <end position="186"/>
    </location>
</feature>
<feature type="compositionally biased region" description="Basic and acidic residues" evidence="1">
    <location>
        <begin position="162"/>
        <end position="177"/>
    </location>
</feature>
<keyword evidence="2" id="KW-0732">Signal</keyword>
<dbReference type="RefSeq" id="WP_048710402.1">
    <property type="nucleotide sequence ID" value="NZ_CP014646.1"/>
</dbReference>
<reference evidence="4" key="1">
    <citation type="submission" date="2016-03" db="EMBL/GenBank/DDBJ databases">
        <authorList>
            <person name="Ma C."/>
            <person name="Zhou S."/>
            <person name="Yang G."/>
        </authorList>
    </citation>
    <scope>NUCLEOTIDE SEQUENCE [LARGE SCALE GENOMIC DNA]</scope>
    <source>
        <strain evidence="4">SgZ-1</strain>
    </source>
</reference>
<dbReference type="AlphaFoldDB" id="A0A127KAJ0"/>
<organism evidence="3 4">
    <name type="scientific">Thauera humireducens</name>
    <dbReference type="NCBI Taxonomy" id="1134435"/>
    <lineage>
        <taxon>Bacteria</taxon>
        <taxon>Pseudomonadati</taxon>
        <taxon>Pseudomonadota</taxon>
        <taxon>Betaproteobacteria</taxon>
        <taxon>Rhodocyclales</taxon>
        <taxon>Zoogloeaceae</taxon>
        <taxon>Thauera</taxon>
    </lineage>
</organism>
<evidence type="ECO:0008006" key="5">
    <source>
        <dbReference type="Google" id="ProtNLM"/>
    </source>
</evidence>
<proteinExistence type="predicted"/>
<dbReference type="GO" id="GO:0042597">
    <property type="term" value="C:periplasmic space"/>
    <property type="evidence" value="ECO:0007669"/>
    <property type="project" value="InterPro"/>
</dbReference>
<dbReference type="KEGG" id="thu:AC731_000030"/>
<dbReference type="InterPro" id="IPR012899">
    <property type="entry name" value="LTXXQ"/>
</dbReference>
<feature type="region of interest" description="Disordered" evidence="1">
    <location>
        <begin position="154"/>
        <end position="186"/>
    </location>
</feature>
<accession>A0A127KAJ0</accession>
<protein>
    <recommendedName>
        <fullName evidence="5">Zinc resistance-associated protein</fullName>
    </recommendedName>
</protein>